<dbReference type="FunCoup" id="K0KLN6">
    <property type="interactions" value="38"/>
</dbReference>
<dbReference type="Pfam" id="PF10315">
    <property type="entry name" value="Aim19"/>
    <property type="match status" value="1"/>
</dbReference>
<evidence type="ECO:0000313" key="1">
    <source>
        <dbReference type="EMBL" id="CCH42033.1"/>
    </source>
</evidence>
<accession>K0KLN6</accession>
<name>K0KLN6_WICCF</name>
<dbReference type="EMBL" id="CAIF01000033">
    <property type="protein sequence ID" value="CCH42033.1"/>
    <property type="molecule type" value="Genomic_DNA"/>
</dbReference>
<proteinExistence type="predicted"/>
<evidence type="ECO:0000313" key="2">
    <source>
        <dbReference type="Proteomes" id="UP000009328"/>
    </source>
</evidence>
<dbReference type="eggNOG" id="ENOG502SBEJ">
    <property type="taxonomic scope" value="Eukaryota"/>
</dbReference>
<sequence length="154" mass="16710">MVEITELKDDVQQDINNKIDTNASLTEQFYQSSKTPYPSWAFSSLLLPTPLISKQKILQQSSGSILTKTKTIGPSTINSLGFGAIFALGGWIINEGDVESGSGFLTAWSSLYLLVNGTNSIKALGHGKIWPLLLTSVATGNLYINGKRFFYGTT</sequence>
<dbReference type="Proteomes" id="UP000009328">
    <property type="component" value="Unassembled WGS sequence"/>
</dbReference>
<dbReference type="HOGENOM" id="CLU_130042_0_0_1"/>
<dbReference type="GO" id="GO:0005739">
    <property type="term" value="C:mitochondrion"/>
    <property type="evidence" value="ECO:0007669"/>
    <property type="project" value="TreeGrafter"/>
</dbReference>
<dbReference type="InParanoid" id="K0KLN6"/>
<protein>
    <submittedName>
        <fullName evidence="1">Uncharacterized protein</fullName>
    </submittedName>
</protein>
<organism evidence="1 2">
    <name type="scientific">Wickerhamomyces ciferrii (strain ATCC 14091 / BCRC 22168 / CBS 111 / JCM 3599 / NBRC 0793 / NRRL Y-1031 F-60-10)</name>
    <name type="common">Yeast</name>
    <name type="synonym">Pichia ciferrii</name>
    <dbReference type="NCBI Taxonomy" id="1206466"/>
    <lineage>
        <taxon>Eukaryota</taxon>
        <taxon>Fungi</taxon>
        <taxon>Dikarya</taxon>
        <taxon>Ascomycota</taxon>
        <taxon>Saccharomycotina</taxon>
        <taxon>Saccharomycetes</taxon>
        <taxon>Phaffomycetales</taxon>
        <taxon>Wickerhamomycetaceae</taxon>
        <taxon>Wickerhamomyces</taxon>
    </lineage>
</organism>
<dbReference type="PANTHER" id="PTHR28177:SF1">
    <property type="entry name" value="ALTERED INHERITANCE OF MITOCHONDRIA PROTEIN 19, MITOCHONDRIAL"/>
    <property type="match status" value="1"/>
</dbReference>
<dbReference type="AlphaFoldDB" id="K0KLN6"/>
<dbReference type="InterPro" id="IPR019419">
    <property type="entry name" value="AIM19"/>
</dbReference>
<dbReference type="PANTHER" id="PTHR28177">
    <property type="entry name" value="ALTERED INHERITANCE OF MITOCHONDRIA PROTEIN 19, MITOCHONDRIAL"/>
    <property type="match status" value="1"/>
</dbReference>
<reference evidence="1 2" key="1">
    <citation type="journal article" date="2012" name="Eukaryot. Cell">
        <title>Draft genome sequence of Wickerhamomyces ciferrii NRRL Y-1031 F-60-10.</title>
        <authorList>
            <person name="Schneider J."/>
            <person name="Andrea H."/>
            <person name="Blom J."/>
            <person name="Jaenicke S."/>
            <person name="Ruckert C."/>
            <person name="Schorsch C."/>
            <person name="Szczepanowski R."/>
            <person name="Farwick M."/>
            <person name="Goesmann A."/>
            <person name="Puhler A."/>
            <person name="Schaffer S."/>
            <person name="Tauch A."/>
            <person name="Kohler T."/>
            <person name="Brinkrolf K."/>
        </authorList>
    </citation>
    <scope>NUCLEOTIDE SEQUENCE [LARGE SCALE GENOMIC DNA]</scope>
    <source>
        <strain evidence="2">ATCC 14091 / BCRC 22168 / CBS 111 / JCM 3599 / NBRC 0793 / NRRL Y-1031 F-60-10</strain>
    </source>
</reference>
<keyword evidence="2" id="KW-1185">Reference proteome</keyword>
<comment type="caution">
    <text evidence="1">The sequence shown here is derived from an EMBL/GenBank/DDBJ whole genome shotgun (WGS) entry which is preliminary data.</text>
</comment>
<gene>
    <name evidence="1" type="ORF">BN7_1572</name>
</gene>